<dbReference type="SUPFAM" id="SSF56672">
    <property type="entry name" value="DNA/RNA polymerases"/>
    <property type="match status" value="1"/>
</dbReference>
<dbReference type="Proteomes" id="UP000325315">
    <property type="component" value="Unassembled WGS sequence"/>
</dbReference>
<organism evidence="1 2">
    <name type="scientific">Gossypium australe</name>
    <dbReference type="NCBI Taxonomy" id="47621"/>
    <lineage>
        <taxon>Eukaryota</taxon>
        <taxon>Viridiplantae</taxon>
        <taxon>Streptophyta</taxon>
        <taxon>Embryophyta</taxon>
        <taxon>Tracheophyta</taxon>
        <taxon>Spermatophyta</taxon>
        <taxon>Magnoliopsida</taxon>
        <taxon>eudicotyledons</taxon>
        <taxon>Gunneridae</taxon>
        <taxon>Pentapetalae</taxon>
        <taxon>rosids</taxon>
        <taxon>malvids</taxon>
        <taxon>Malvales</taxon>
        <taxon>Malvaceae</taxon>
        <taxon>Malvoideae</taxon>
        <taxon>Gossypium</taxon>
    </lineage>
</organism>
<dbReference type="Pfam" id="PF08284">
    <property type="entry name" value="RVP_2"/>
    <property type="match status" value="1"/>
</dbReference>
<evidence type="ECO:0000313" key="1">
    <source>
        <dbReference type="EMBL" id="KAA3462047.1"/>
    </source>
</evidence>
<dbReference type="EMBL" id="SMMG02000009">
    <property type="protein sequence ID" value="KAA3462047.1"/>
    <property type="molecule type" value="Genomic_DNA"/>
</dbReference>
<protein>
    <submittedName>
        <fullName evidence="1">DNA/RNA polymerases superfamily protein</fullName>
    </submittedName>
</protein>
<comment type="caution">
    <text evidence="1">The sequence shown here is derived from an EMBL/GenBank/DDBJ whole genome shotgun (WGS) entry which is preliminary data.</text>
</comment>
<dbReference type="InterPro" id="IPR021109">
    <property type="entry name" value="Peptidase_aspartic_dom_sf"/>
</dbReference>
<dbReference type="AlphaFoldDB" id="A0A5B6UXY8"/>
<evidence type="ECO:0000313" key="2">
    <source>
        <dbReference type="Proteomes" id="UP000325315"/>
    </source>
</evidence>
<gene>
    <name evidence="1" type="ORF">EPI10_028572</name>
</gene>
<proteinExistence type="predicted"/>
<name>A0A5B6UXY8_9ROSI</name>
<dbReference type="InterPro" id="IPR043502">
    <property type="entry name" value="DNA/RNA_pol_sf"/>
</dbReference>
<keyword evidence="2" id="KW-1185">Reference proteome</keyword>
<reference evidence="2" key="1">
    <citation type="journal article" date="2019" name="Plant Biotechnol. J.">
        <title>Genome sequencing of the Australian wild diploid species Gossypium australe highlights disease resistance and delayed gland morphogenesis.</title>
        <authorList>
            <person name="Cai Y."/>
            <person name="Cai X."/>
            <person name="Wang Q."/>
            <person name="Wang P."/>
            <person name="Zhang Y."/>
            <person name="Cai C."/>
            <person name="Xu Y."/>
            <person name="Wang K."/>
            <person name="Zhou Z."/>
            <person name="Wang C."/>
            <person name="Geng S."/>
            <person name="Li B."/>
            <person name="Dong Q."/>
            <person name="Hou Y."/>
            <person name="Wang H."/>
            <person name="Ai P."/>
            <person name="Liu Z."/>
            <person name="Yi F."/>
            <person name="Sun M."/>
            <person name="An G."/>
            <person name="Cheng J."/>
            <person name="Zhang Y."/>
            <person name="Shi Q."/>
            <person name="Xie Y."/>
            <person name="Shi X."/>
            <person name="Chang Y."/>
            <person name="Huang F."/>
            <person name="Chen Y."/>
            <person name="Hong S."/>
            <person name="Mi L."/>
            <person name="Sun Q."/>
            <person name="Zhang L."/>
            <person name="Zhou B."/>
            <person name="Peng R."/>
            <person name="Zhang X."/>
            <person name="Liu F."/>
        </authorList>
    </citation>
    <scope>NUCLEOTIDE SEQUENCE [LARGE SCALE GENOMIC DNA]</scope>
    <source>
        <strain evidence="2">cv. PA1801</strain>
    </source>
</reference>
<dbReference type="Gene3D" id="2.40.70.10">
    <property type="entry name" value="Acid Proteases"/>
    <property type="match status" value="1"/>
</dbReference>
<dbReference type="PANTHER" id="PTHR15503:SF45">
    <property type="entry name" value="RNA-DIRECTED DNA POLYMERASE HOMOLOG"/>
    <property type="match status" value="1"/>
</dbReference>
<dbReference type="PANTHER" id="PTHR15503">
    <property type="entry name" value="LDOC1 RELATED"/>
    <property type="match status" value="1"/>
</dbReference>
<dbReference type="Gene3D" id="3.10.10.10">
    <property type="entry name" value="HIV Type 1 Reverse Transcriptase, subunit A, domain 1"/>
    <property type="match status" value="1"/>
</dbReference>
<dbReference type="InterPro" id="IPR032567">
    <property type="entry name" value="RTL1-rel"/>
</dbReference>
<sequence>MLHLDIRVEIVRDKTSVHDKTLPVESTEFVIRVLNPLAKCVLVDKMCKNCPLMFWDICFPTNLMLLSFDEFDIILGMDWLTLHNAIVNCKRKSIELRSQNSKIVRIESNDLKGLPAVVSVMKALNYVRKGCEVYLAYVIDTKVSEKKVESVPVVCEFLDVFPLELPGLPPIREVEFSIELVPGATPISIAPYRMAPTELKELKSQLQELTDRGFARLSSSPWGAPVLFVKKKNDTMRMFIDYRQLNKFKGTIVFSKINLKSSYYQLRVKDSDIPKPAFRTRYGHYEF</sequence>
<dbReference type="OrthoDB" id="696334at2759"/>
<accession>A0A5B6UXY8</accession>